<dbReference type="Pfam" id="PF19631">
    <property type="entry name" value="Trypco2"/>
    <property type="match status" value="1"/>
</dbReference>
<feature type="domain" description="Trypsin-co-occurring" evidence="2">
    <location>
        <begin position="16"/>
        <end position="93"/>
    </location>
</feature>
<reference evidence="3 4" key="1">
    <citation type="submission" date="2022-10" db="EMBL/GenBank/DDBJ databases">
        <title>The complete genomes of actinobacterial strains from the NBC collection.</title>
        <authorList>
            <person name="Joergensen T.S."/>
            <person name="Alvarez Arevalo M."/>
            <person name="Sterndorff E.B."/>
            <person name="Faurdal D."/>
            <person name="Vuksanovic O."/>
            <person name="Mourched A.-S."/>
            <person name="Charusanti P."/>
            <person name="Shaw S."/>
            <person name="Blin K."/>
            <person name="Weber T."/>
        </authorList>
    </citation>
    <scope>NUCLEOTIDE SEQUENCE [LARGE SCALE GENOMIC DNA]</scope>
    <source>
        <strain evidence="3 4">NBC_00017</strain>
    </source>
</reference>
<name>A0ABZ1MD68_STREF</name>
<evidence type="ECO:0000313" key="4">
    <source>
        <dbReference type="Proteomes" id="UP001621512"/>
    </source>
</evidence>
<evidence type="ECO:0000256" key="1">
    <source>
        <dbReference type="SAM" id="MobiDB-lite"/>
    </source>
</evidence>
<dbReference type="EMBL" id="CP108341">
    <property type="protein sequence ID" value="WTW24556.1"/>
    <property type="molecule type" value="Genomic_DNA"/>
</dbReference>
<accession>A0ABZ1MD68</accession>
<organism evidence="3 4">
    <name type="scientific">Streptomyces purpurascens</name>
    <dbReference type="NCBI Taxonomy" id="1924"/>
    <lineage>
        <taxon>Bacteria</taxon>
        <taxon>Bacillati</taxon>
        <taxon>Actinomycetota</taxon>
        <taxon>Actinomycetes</taxon>
        <taxon>Kitasatosporales</taxon>
        <taxon>Streptomycetaceae</taxon>
        <taxon>Streptomyces</taxon>
    </lineage>
</organism>
<proteinExistence type="predicted"/>
<keyword evidence="4" id="KW-1185">Reference proteome</keyword>
<dbReference type="InterPro" id="IPR045608">
    <property type="entry name" value="Trypco2"/>
</dbReference>
<sequence>MAGQSQNSNQDDEHGIGLVAVLGMLRRELAEAQCEAKSAGVTFPVESVTVELQVGLTRGKDGTVGFKVPFLGAEVGGSGSIARETVQTVTLVLGTPQDRDGKPMKVADEHEDWKN</sequence>
<protein>
    <recommendedName>
        <fullName evidence="2">Trypsin-co-occurring domain-containing protein</fullName>
    </recommendedName>
</protein>
<gene>
    <name evidence="3" type="ORF">OHU35_00145</name>
</gene>
<evidence type="ECO:0000313" key="3">
    <source>
        <dbReference type="EMBL" id="WTW24556.1"/>
    </source>
</evidence>
<evidence type="ECO:0000259" key="2">
    <source>
        <dbReference type="Pfam" id="PF19631"/>
    </source>
</evidence>
<dbReference type="Proteomes" id="UP001621512">
    <property type="component" value="Chromosome"/>
</dbReference>
<feature type="compositionally biased region" description="Basic and acidic residues" evidence="1">
    <location>
        <begin position="97"/>
        <end position="115"/>
    </location>
</feature>
<dbReference type="RefSeq" id="WP_405504051.1">
    <property type="nucleotide sequence ID" value="NZ_CP108341.1"/>
</dbReference>
<feature type="region of interest" description="Disordered" evidence="1">
    <location>
        <begin position="95"/>
        <end position="115"/>
    </location>
</feature>